<evidence type="ECO:0000256" key="4">
    <source>
        <dbReference type="ARBA" id="ARBA00022723"/>
    </source>
</evidence>
<feature type="region of interest" description="Disordered" evidence="11">
    <location>
        <begin position="1092"/>
        <end position="1116"/>
    </location>
</feature>
<reference evidence="13 14" key="1">
    <citation type="journal article" date="2014" name="Curr. Biol.">
        <title>The genome of the clonal raider ant Cerapachys biroi.</title>
        <authorList>
            <person name="Oxley P.R."/>
            <person name="Ji L."/>
            <person name="Fetter-Pruneda I."/>
            <person name="McKenzie S.K."/>
            <person name="Li C."/>
            <person name="Hu H."/>
            <person name="Zhang G."/>
            <person name="Kronauer D.J."/>
        </authorList>
    </citation>
    <scope>NUCLEOTIDE SEQUENCE [LARGE SCALE GENOMIC DNA]</scope>
</reference>
<proteinExistence type="inferred from homology"/>
<dbReference type="GO" id="GO:0016567">
    <property type="term" value="P:protein ubiquitination"/>
    <property type="evidence" value="ECO:0007669"/>
    <property type="project" value="UniProtKB-UniRule"/>
</dbReference>
<evidence type="ECO:0000256" key="1">
    <source>
        <dbReference type="ARBA" id="ARBA00000900"/>
    </source>
</evidence>
<dbReference type="InterPro" id="IPR055194">
    <property type="entry name" value="UBR1-like_WH"/>
</dbReference>
<dbReference type="Gene3D" id="3.30.1390.10">
    <property type="match status" value="1"/>
</dbReference>
<dbReference type="SUPFAM" id="SSF46785">
    <property type="entry name" value="Winged helix' DNA-binding domain"/>
    <property type="match status" value="1"/>
</dbReference>
<keyword evidence="4 10" id="KW-0479">Metal-binding</keyword>
<dbReference type="InterPro" id="IPR042065">
    <property type="entry name" value="E3_ELL-like"/>
</dbReference>
<evidence type="ECO:0000256" key="9">
    <source>
        <dbReference type="PROSITE-ProRule" id="PRU00508"/>
    </source>
</evidence>
<dbReference type="GO" id="GO:0000151">
    <property type="term" value="C:ubiquitin ligase complex"/>
    <property type="evidence" value="ECO:0007669"/>
    <property type="project" value="TreeGrafter"/>
</dbReference>
<dbReference type="Gene3D" id="2.10.110.30">
    <property type="match status" value="1"/>
</dbReference>
<dbReference type="PROSITE" id="PS51157">
    <property type="entry name" value="ZF_UBR"/>
    <property type="match status" value="1"/>
</dbReference>
<organism evidence="13 14">
    <name type="scientific">Ooceraea biroi</name>
    <name type="common">Clonal raider ant</name>
    <name type="synonym">Cerapachys biroi</name>
    <dbReference type="NCBI Taxonomy" id="2015173"/>
    <lineage>
        <taxon>Eukaryota</taxon>
        <taxon>Metazoa</taxon>
        <taxon>Ecdysozoa</taxon>
        <taxon>Arthropoda</taxon>
        <taxon>Hexapoda</taxon>
        <taxon>Insecta</taxon>
        <taxon>Pterygota</taxon>
        <taxon>Neoptera</taxon>
        <taxon>Endopterygota</taxon>
        <taxon>Hymenoptera</taxon>
        <taxon>Apocrita</taxon>
        <taxon>Aculeata</taxon>
        <taxon>Formicoidea</taxon>
        <taxon>Formicidae</taxon>
        <taxon>Dorylinae</taxon>
        <taxon>Ooceraea</taxon>
    </lineage>
</organism>
<feature type="region of interest" description="Disordered" evidence="11">
    <location>
        <begin position="1044"/>
        <end position="1065"/>
    </location>
</feature>
<comment type="pathway">
    <text evidence="2 10">Protein modification; protein ubiquitination.</text>
</comment>
<keyword evidence="3 10" id="KW-0808">Transferase</keyword>
<keyword evidence="14" id="KW-1185">Reference proteome</keyword>
<feature type="compositionally biased region" description="Basic and acidic residues" evidence="11">
    <location>
        <begin position="1092"/>
        <end position="1102"/>
    </location>
</feature>
<evidence type="ECO:0000313" key="13">
    <source>
        <dbReference type="EMBL" id="EZA46756.1"/>
    </source>
</evidence>
<evidence type="ECO:0000256" key="10">
    <source>
        <dbReference type="RuleBase" id="RU366018"/>
    </source>
</evidence>
<sequence>MSNESTESQSPLLAMKNMDHAPMQPLFPDTDTSCVNVWMDKMNKGVLTSTNFREYWRIWVPKIYSPECNGNCLEWTIDEEVVHRMLLKTLEEFICGGDPQVILKELSKMDNPPSMCGKVFKMAEPTYSCRECGMDPTCVLCVDCFKQSAHRNHKYKMGASSGGGCCDCGDTEAWKSEPFCKIHLAGTYSKETRGGNKLPGDIAERAVVVFETVLEYCYELLTLTHSLSLPSNLCLRETGINSLNLEQEDNFNSYCTVVFNDEHHTFDQVITMLTRVLKCSQKEAVEFVTNIDREGRTLVKCSAFRQCNELRTDIERFTYRHSNRPLKVVVLHTHTVAHQTFAMKLLNWLQQFISQCEGFRVLFSNIALNTKLPETSIVQGILMRDSQLWKSARTAWHRLFISGMLIEYESKKALAIVFTYNYGTVMKDFIKDDHDHAFSIVSLSVQLFTVPTLAHHLIAHHNVLFILLNTFISESSRICNTAGKLEFERNMPHHTFKRAQYILYDLRYLLSAKPDEWTEDLKRGFLQGMSLLFTLLDSMQSMDAVLRQVGQHMEYEPEWESAFNLHIKLSPVITLALDWCSANRVVLIKTFQLLLRKLHDQLGKEPTPTQVRELADHSATCLQYDVSSEPVSIHLPLSRFLAGLFLYLEQYDLHFQSHEFVNQTRPTPEQIIEPVLAAQAMISQVHSGMWRRNGYSLLNQLYFYHNVKCRSEMLDRDIILLQVGASLIESNEFLIHVLNKFNLLNWAQTDFETNALKNPEEDSMRQTINLVEECLGLLITIIGERYVPGVGQVIADDRLKKEIIQQLCIKPLSHSELNKTLPEDVLHLETNIERVINEVADFTKPSQASAGKGVYKLKPHLYAEYNVFFYHYTKEEHSKSEEAQRKRRKAQGELECCPPPRLPKLTESFSLVANLLQCDVMLHIMRIVLERALNFITRSFSELQVHKILHLIGYALQEQESGYYPFLTFTERAAKWNIFKLLEDLSSSPRIEGHKDLLTWVLAKYREVTNSAAVEANSTLVQQSEQQQQQQQQQLLQQQQQQQQQVSDADVDTKETDKEWRTRMAAQKRAKVMAQIMAMQKHFMKKNASMFEEAKQQDAEKSNDDDDNSAMDLTELPSQEENAAPVALGVGQTSRMCKQETYTCILCQEDQTVTESGPAMVMAAFVQQSTVLCQRRYDLHEPEPMYLSAKLGASPYTSTCGHVMHARCWQDYFDNVLVKENRRHYRTRQQASFDAENHEYLCPLCECLSNTVLLLVPPLGKLQPTEPEELQLNVSFETWLKVMVLTMDCKPNRRFGKSINPEYDVLEEEKVVNPMTVLRQEIEEAFEPFEAQYSRLGPCLARKMETMIHTYASLFAQATYMKGWFSGFDGDPKVPLLAWKSTAYTIHAIEFLLRDTEKPLLGAMTSRQSDSLESIVRLSALLGASFSNRANIWSDRDQIMLYAVLLLTLLIENPATGPSIFDIDPFGVLVPLINLLPSVFHTKADEAAPNPPPIITGGVFDSHLVKLVFLSHVAKILFTFDLSEIMDVDSHEADVETAEADSDAVLFHVLGVRFDKRRADDVWRRVEAACRPFLRCCAIYFHYVTDVPAPTELTQTHGDTYEKLCLYLGLPATCDALIRSHSDATLKLFNVWRNHPTVWNHIMGVKKVSIVKDPLTVNKLVELPDDYSELINSISQFTCPNSDREDSRTPTMCLVCGEMLCSQSYCCQMELNKVSVGACTYHASKCGHGIGIFLRIRECEILFLRTPNRGSFVCPPYLDEYGETDQGLRRGNPLHLCHEKYRRLNHMWLAHEIHESIARAIEQSTNNLLPTQWQHL</sequence>
<feature type="domain" description="UBR-type" evidence="12">
    <location>
        <begin position="114"/>
        <end position="185"/>
    </location>
</feature>
<feature type="zinc finger region" description="UBR-type" evidence="9">
    <location>
        <begin position="114"/>
        <end position="185"/>
    </location>
</feature>
<evidence type="ECO:0000256" key="11">
    <source>
        <dbReference type="SAM" id="MobiDB-lite"/>
    </source>
</evidence>
<keyword evidence="7 10" id="KW-0862">Zinc</keyword>
<dbReference type="SUPFAM" id="SSF54736">
    <property type="entry name" value="ClpS-like"/>
    <property type="match status" value="1"/>
</dbReference>
<evidence type="ECO:0000256" key="3">
    <source>
        <dbReference type="ARBA" id="ARBA00022679"/>
    </source>
</evidence>
<dbReference type="SMART" id="SM00396">
    <property type="entry name" value="ZnF_UBR1"/>
    <property type="match status" value="1"/>
</dbReference>
<comment type="catalytic activity">
    <reaction evidence="1 10">
        <text>S-ubiquitinyl-[E2 ubiquitin-conjugating enzyme]-L-cysteine + [acceptor protein]-L-lysine = [E2 ubiquitin-conjugating enzyme]-L-cysteine + N(6)-ubiquitinyl-[acceptor protein]-L-lysine.</text>
        <dbReference type="EC" id="2.3.2.27"/>
    </reaction>
</comment>
<dbReference type="CDD" id="cd19672">
    <property type="entry name" value="UBR-box_UBR1_like"/>
    <property type="match status" value="1"/>
</dbReference>
<dbReference type="Proteomes" id="UP000053097">
    <property type="component" value="Unassembled WGS sequence"/>
</dbReference>
<dbReference type="InterPro" id="IPR014719">
    <property type="entry name" value="Ribosomal_bL12_C/ClpS-like"/>
</dbReference>
<dbReference type="GO" id="GO:0071596">
    <property type="term" value="P:ubiquitin-dependent protein catabolic process via the N-end rule pathway"/>
    <property type="evidence" value="ECO:0007669"/>
    <property type="project" value="UniProtKB-UniRule"/>
</dbReference>
<dbReference type="STRING" id="2015173.A0A026VTD2"/>
<dbReference type="UniPathway" id="UPA00143"/>
<dbReference type="GO" id="GO:0005737">
    <property type="term" value="C:cytoplasm"/>
    <property type="evidence" value="ECO:0007669"/>
    <property type="project" value="TreeGrafter"/>
</dbReference>
<feature type="compositionally biased region" description="Basic and acidic residues" evidence="11">
    <location>
        <begin position="1051"/>
        <end position="1062"/>
    </location>
</feature>
<dbReference type="Pfam" id="PF18995">
    <property type="entry name" value="PRT6_C"/>
    <property type="match status" value="1"/>
</dbReference>
<dbReference type="FunFam" id="2.10.110.30:FF:000001">
    <property type="entry name" value="E3 ubiquitin-protein ligase UBR2 isoform 1"/>
    <property type="match status" value="1"/>
</dbReference>
<evidence type="ECO:0000256" key="7">
    <source>
        <dbReference type="ARBA" id="ARBA00022833"/>
    </source>
</evidence>
<dbReference type="InterPro" id="IPR044046">
    <property type="entry name" value="E3_ligase_UBR-like_C"/>
</dbReference>
<evidence type="ECO:0000256" key="6">
    <source>
        <dbReference type="ARBA" id="ARBA00022786"/>
    </source>
</evidence>
<protein>
    <recommendedName>
        <fullName evidence="10">E3 ubiquitin-protein ligase</fullName>
        <ecNumber evidence="10">2.3.2.27</ecNumber>
    </recommendedName>
</protein>
<dbReference type="EC" id="2.3.2.27" evidence="10"/>
<dbReference type="PANTHER" id="PTHR21497">
    <property type="entry name" value="UBIQUITIN LIGASE E3 ALPHA-RELATED"/>
    <property type="match status" value="1"/>
</dbReference>
<dbReference type="Pfam" id="PF02207">
    <property type="entry name" value="zf-UBR"/>
    <property type="match status" value="1"/>
</dbReference>
<dbReference type="InterPro" id="IPR003126">
    <property type="entry name" value="Znf_UBR"/>
</dbReference>
<comment type="function">
    <text evidence="10">Ubiquitin ligase protein which is a component of the N-end rule pathway. Recognizes and binds to proteins bearing specific N-terminal residues that are destabilizing according to the N-end rule, leading to their ubiquitination and subsequent degradation.</text>
</comment>
<gene>
    <name evidence="13" type="ORF">X777_02017</name>
</gene>
<dbReference type="InterPro" id="IPR036390">
    <property type="entry name" value="WH_DNA-bd_sf"/>
</dbReference>
<keyword evidence="6 10" id="KW-0833">Ubl conjugation pathway</keyword>
<dbReference type="GO" id="GO:0008270">
    <property type="term" value="F:zinc ion binding"/>
    <property type="evidence" value="ECO:0007669"/>
    <property type="project" value="UniProtKB-UniRule"/>
</dbReference>
<evidence type="ECO:0000259" key="12">
    <source>
        <dbReference type="PROSITE" id="PS51157"/>
    </source>
</evidence>
<evidence type="ECO:0000256" key="5">
    <source>
        <dbReference type="ARBA" id="ARBA00022771"/>
    </source>
</evidence>
<accession>A0A026VTD2</accession>
<dbReference type="GO" id="GO:0061630">
    <property type="term" value="F:ubiquitin protein ligase activity"/>
    <property type="evidence" value="ECO:0007669"/>
    <property type="project" value="UniProtKB-UniRule"/>
</dbReference>
<dbReference type="InterPro" id="IPR039164">
    <property type="entry name" value="UBR1-like"/>
</dbReference>
<evidence type="ECO:0000256" key="2">
    <source>
        <dbReference type="ARBA" id="ARBA00004906"/>
    </source>
</evidence>
<dbReference type="Pfam" id="PF22960">
    <property type="entry name" value="WHD_UBR1"/>
    <property type="match status" value="1"/>
</dbReference>
<dbReference type="OrthoDB" id="26387at2759"/>
<dbReference type="PANTHER" id="PTHR21497:SF24">
    <property type="entry name" value="E3 UBIQUITIN-PROTEIN LIGASE UBR1"/>
    <property type="match status" value="1"/>
</dbReference>
<dbReference type="InterPro" id="IPR003769">
    <property type="entry name" value="ClpS_core"/>
</dbReference>
<dbReference type="OMA" id="GEASYMC"/>
<name>A0A026VTD2_OOCBI</name>
<dbReference type="EMBL" id="KK108326">
    <property type="protein sequence ID" value="EZA46756.1"/>
    <property type="molecule type" value="Genomic_DNA"/>
</dbReference>
<evidence type="ECO:0000313" key="14">
    <source>
        <dbReference type="Proteomes" id="UP000053097"/>
    </source>
</evidence>
<comment type="similarity">
    <text evidence="8 10">Belongs to the E3 ubiquitin-protein ligase UBR1-like family.</text>
</comment>
<evidence type="ECO:0000256" key="8">
    <source>
        <dbReference type="ARBA" id="ARBA00046341"/>
    </source>
</evidence>
<dbReference type="Pfam" id="PF02617">
    <property type="entry name" value="ClpS"/>
    <property type="match status" value="1"/>
</dbReference>
<dbReference type="Gene3D" id="1.10.10.2670">
    <property type="entry name" value="E3 ubiquitin-protein ligase"/>
    <property type="match status" value="1"/>
</dbReference>
<keyword evidence="5 10" id="KW-0863">Zinc-finger</keyword>